<dbReference type="InterPro" id="IPR038488">
    <property type="entry name" value="Integrase_DNA-bd_sf"/>
</dbReference>
<dbReference type="InterPro" id="IPR044068">
    <property type="entry name" value="CB"/>
</dbReference>
<dbReference type="PROSITE" id="PS51898">
    <property type="entry name" value="TYR_RECOMBINASE"/>
    <property type="match status" value="1"/>
</dbReference>
<protein>
    <submittedName>
        <fullName evidence="8">Prophage integrase IntA</fullName>
    </submittedName>
</protein>
<evidence type="ECO:0000256" key="1">
    <source>
        <dbReference type="ARBA" id="ARBA00008857"/>
    </source>
</evidence>
<dbReference type="RefSeq" id="WP_215241203.1">
    <property type="nucleotide sequence ID" value="NZ_CAJRAF010000002.1"/>
</dbReference>
<dbReference type="GO" id="GO:0006310">
    <property type="term" value="P:DNA recombination"/>
    <property type="evidence" value="ECO:0007669"/>
    <property type="project" value="UniProtKB-KW"/>
</dbReference>
<feature type="domain" description="Tyr recombinase" evidence="6">
    <location>
        <begin position="217"/>
        <end position="410"/>
    </location>
</feature>
<dbReference type="Gene3D" id="1.10.150.130">
    <property type="match status" value="1"/>
</dbReference>
<reference evidence="8" key="1">
    <citation type="submission" date="2021-04" db="EMBL/GenBank/DDBJ databases">
        <authorList>
            <person name="Rodrigo-Torres L."/>
            <person name="Arahal R. D."/>
            <person name="Lucena T."/>
        </authorList>
    </citation>
    <scope>NUCLEOTIDE SEQUENCE</scope>
    <source>
        <strain evidence="8">CECT 9275</strain>
    </source>
</reference>
<evidence type="ECO:0000256" key="5">
    <source>
        <dbReference type="PROSITE-ProRule" id="PRU01248"/>
    </source>
</evidence>
<name>A0A916NN93_9BACT</name>
<evidence type="ECO:0000313" key="8">
    <source>
        <dbReference type="EMBL" id="CAG5011369.1"/>
    </source>
</evidence>
<dbReference type="PANTHER" id="PTHR30629:SF2">
    <property type="entry name" value="PROPHAGE INTEGRASE INTS-RELATED"/>
    <property type="match status" value="1"/>
</dbReference>
<sequence length="423" mass="49099">MPKAQLHLLTVQQVERLQSGDADQMLNDGGGLYLFIRSYGAKQWVFRYTSPITDKRRKQSLGPLADVSLKEARKLASEKRELLARGLDPLLEAEIRKFDKVKDFNQWEEKQRNKVKAVFADWKRAELQNRKDFGIEVERAFEKDVFPLIGNKLIGEVERSDIKAILERPLNRKSKRMANRLLSDLKQFFGYADDEELITLNPTRRLIKERVGGKEKSRKRYLSLEELKQLHQILPSSGLRAEYQYLIWLLLATGCRVNEVLRAKWSHVDLDKGLMTIPSEHSKNTVSHHVYLSQFALLQIQQLHDTRMTDWLVPNRTGDGAITRQVLTKQVTDRQQDIGVKGRVVNNRTLILPNGKWVIHDLRRTTATLMQELGIMPHIIKKCLNQKTDDKIMETYQRAELAVQQREAFEKLGNFLGEIQLVK</sequence>
<dbReference type="PANTHER" id="PTHR30629">
    <property type="entry name" value="PROPHAGE INTEGRASE"/>
    <property type="match status" value="1"/>
</dbReference>
<dbReference type="SUPFAM" id="SSF56349">
    <property type="entry name" value="DNA breaking-rejoining enzymes"/>
    <property type="match status" value="1"/>
</dbReference>
<evidence type="ECO:0000256" key="2">
    <source>
        <dbReference type="ARBA" id="ARBA00022908"/>
    </source>
</evidence>
<comment type="caution">
    <text evidence="8">The sequence shown here is derived from an EMBL/GenBank/DDBJ whole genome shotgun (WGS) entry which is preliminary data.</text>
</comment>
<evidence type="ECO:0000259" key="7">
    <source>
        <dbReference type="PROSITE" id="PS51900"/>
    </source>
</evidence>
<dbReference type="InterPro" id="IPR025166">
    <property type="entry name" value="Integrase_DNA_bind_dom"/>
</dbReference>
<dbReference type="AlphaFoldDB" id="A0A916NN93"/>
<evidence type="ECO:0000256" key="3">
    <source>
        <dbReference type="ARBA" id="ARBA00023125"/>
    </source>
</evidence>
<feature type="domain" description="Core-binding (CB)" evidence="7">
    <location>
        <begin position="113"/>
        <end position="193"/>
    </location>
</feature>
<dbReference type="Gene3D" id="3.30.160.390">
    <property type="entry name" value="Integrase, DNA-binding domain"/>
    <property type="match status" value="1"/>
</dbReference>
<dbReference type="InterPro" id="IPR002104">
    <property type="entry name" value="Integrase_catalytic"/>
</dbReference>
<dbReference type="Pfam" id="PF13356">
    <property type="entry name" value="Arm-DNA-bind_3"/>
    <property type="match status" value="1"/>
</dbReference>
<comment type="similarity">
    <text evidence="1">Belongs to the 'phage' integrase family.</text>
</comment>
<keyword evidence="4" id="KW-0233">DNA recombination</keyword>
<dbReference type="InterPro" id="IPR011010">
    <property type="entry name" value="DNA_brk_join_enz"/>
</dbReference>
<evidence type="ECO:0000256" key="4">
    <source>
        <dbReference type="ARBA" id="ARBA00023172"/>
    </source>
</evidence>
<dbReference type="InterPro" id="IPR010998">
    <property type="entry name" value="Integrase_recombinase_N"/>
</dbReference>
<gene>
    <name evidence="8" type="primary">intA</name>
    <name evidence="8" type="ORF">DYBT9275_04935</name>
</gene>
<keyword evidence="2" id="KW-0229">DNA integration</keyword>
<keyword evidence="3 5" id="KW-0238">DNA-binding</keyword>
<proteinExistence type="inferred from homology"/>
<dbReference type="PROSITE" id="PS51900">
    <property type="entry name" value="CB"/>
    <property type="match status" value="1"/>
</dbReference>
<dbReference type="InterPro" id="IPR013762">
    <property type="entry name" value="Integrase-like_cat_sf"/>
</dbReference>
<organism evidence="8 9">
    <name type="scientific">Dyadobacter helix</name>
    <dbReference type="NCBI Taxonomy" id="2822344"/>
    <lineage>
        <taxon>Bacteria</taxon>
        <taxon>Pseudomonadati</taxon>
        <taxon>Bacteroidota</taxon>
        <taxon>Cytophagia</taxon>
        <taxon>Cytophagales</taxon>
        <taxon>Spirosomataceae</taxon>
        <taxon>Dyadobacter</taxon>
    </lineage>
</organism>
<accession>A0A916NN93</accession>
<dbReference type="InterPro" id="IPR050808">
    <property type="entry name" value="Phage_Integrase"/>
</dbReference>
<dbReference type="Pfam" id="PF22022">
    <property type="entry name" value="Phage_int_M"/>
    <property type="match status" value="1"/>
</dbReference>
<dbReference type="GO" id="GO:0015074">
    <property type="term" value="P:DNA integration"/>
    <property type="evidence" value="ECO:0007669"/>
    <property type="project" value="UniProtKB-KW"/>
</dbReference>
<dbReference type="Gene3D" id="1.10.443.10">
    <property type="entry name" value="Intergrase catalytic core"/>
    <property type="match status" value="1"/>
</dbReference>
<dbReference type="CDD" id="cd00801">
    <property type="entry name" value="INT_P4_C"/>
    <property type="match status" value="1"/>
</dbReference>
<keyword evidence="9" id="KW-1185">Reference proteome</keyword>
<dbReference type="EMBL" id="CAJRAF010000002">
    <property type="protein sequence ID" value="CAG5011369.1"/>
    <property type="molecule type" value="Genomic_DNA"/>
</dbReference>
<dbReference type="InterPro" id="IPR053876">
    <property type="entry name" value="Phage_int_M"/>
</dbReference>
<dbReference type="Proteomes" id="UP000680038">
    <property type="component" value="Unassembled WGS sequence"/>
</dbReference>
<evidence type="ECO:0000313" key="9">
    <source>
        <dbReference type="Proteomes" id="UP000680038"/>
    </source>
</evidence>
<dbReference type="GO" id="GO:0003677">
    <property type="term" value="F:DNA binding"/>
    <property type="evidence" value="ECO:0007669"/>
    <property type="project" value="UniProtKB-UniRule"/>
</dbReference>
<evidence type="ECO:0000259" key="6">
    <source>
        <dbReference type="PROSITE" id="PS51898"/>
    </source>
</evidence>
<dbReference type="Pfam" id="PF00589">
    <property type="entry name" value="Phage_integrase"/>
    <property type="match status" value="1"/>
</dbReference>